<dbReference type="InterPro" id="IPR036286">
    <property type="entry name" value="LexA/Signal_pep-like_sf"/>
</dbReference>
<protein>
    <recommendedName>
        <fullName evidence="4">HTH cro/C1-type domain-containing protein</fullName>
    </recommendedName>
</protein>
<dbReference type="SUPFAM" id="SSF47413">
    <property type="entry name" value="lambda repressor-like DNA-binding domains"/>
    <property type="match status" value="1"/>
</dbReference>
<reference evidence="5 6" key="1">
    <citation type="submission" date="2012-07" db="EMBL/GenBank/DDBJ databases">
        <title>The Genome Sequence of Fusobacterium sp. 4_8.</title>
        <authorList>
            <consortium name="The Broad Institute Genome Sequencing Platform"/>
            <person name="Earl A."/>
            <person name="Ward D."/>
            <person name="Feldgarden M."/>
            <person name="Gevers D."/>
            <person name="Sibley C.D."/>
            <person name="White A.P."/>
            <person name="Crowley S."/>
            <person name="Surette M."/>
            <person name="Strauss J.C."/>
            <person name="Ambrose C.E."/>
            <person name="Allen-Vercoe E."/>
            <person name="Walker B."/>
            <person name="Young S.K."/>
            <person name="Zeng Q."/>
            <person name="Gargeya S."/>
            <person name="Fitzgerald M."/>
            <person name="Haas B."/>
            <person name="Abouelleil A."/>
            <person name="Alvarado L."/>
            <person name="Arachchi H.M."/>
            <person name="Berlin A.M."/>
            <person name="Chapman S.B."/>
            <person name="Goldberg J."/>
            <person name="Griggs A."/>
            <person name="Gujja S."/>
            <person name="Hansen M."/>
            <person name="Howarth C."/>
            <person name="Imamovic A."/>
            <person name="Larimer J."/>
            <person name="McCowen C."/>
            <person name="Montmayeur A."/>
            <person name="Murphy C."/>
            <person name="Neiman D."/>
            <person name="Pearson M."/>
            <person name="Priest M."/>
            <person name="Roberts A."/>
            <person name="Saif S."/>
            <person name="Shea T."/>
            <person name="Sisk P."/>
            <person name="Sykes S."/>
            <person name="Wortman J."/>
            <person name="Nusbaum C."/>
            <person name="Birren B."/>
        </authorList>
    </citation>
    <scope>NUCLEOTIDE SEQUENCE [LARGE SCALE GENOMIC DNA]</scope>
    <source>
        <strain evidence="5 6">4_8</strain>
    </source>
</reference>
<dbReference type="GO" id="GO:0003677">
    <property type="term" value="F:DNA binding"/>
    <property type="evidence" value="ECO:0007669"/>
    <property type="project" value="UniProtKB-KW"/>
</dbReference>
<gene>
    <name evidence="5" type="ORF">HMPREF0409_01108</name>
</gene>
<dbReference type="Gene3D" id="2.10.109.10">
    <property type="entry name" value="Umud Fragment, subunit A"/>
    <property type="match status" value="1"/>
</dbReference>
<dbReference type="InterPro" id="IPR001387">
    <property type="entry name" value="Cro/C1-type_HTH"/>
</dbReference>
<keyword evidence="1" id="KW-0805">Transcription regulation</keyword>
<name>R9RB74_9FUSO</name>
<dbReference type="MEROPS" id="S24.005"/>
<dbReference type="SMART" id="SM00530">
    <property type="entry name" value="HTH_XRE"/>
    <property type="match status" value="1"/>
</dbReference>
<organism evidence="5 6">
    <name type="scientific">Fusobacterium animalis 4_8</name>
    <dbReference type="NCBI Taxonomy" id="469607"/>
    <lineage>
        <taxon>Bacteria</taxon>
        <taxon>Fusobacteriati</taxon>
        <taxon>Fusobacteriota</taxon>
        <taxon>Fusobacteriia</taxon>
        <taxon>Fusobacteriales</taxon>
        <taxon>Fusobacteriaceae</taxon>
        <taxon>Fusobacterium</taxon>
    </lineage>
</organism>
<dbReference type="AlphaFoldDB" id="R9RB74"/>
<keyword evidence="2" id="KW-0238">DNA-binding</keyword>
<dbReference type="RefSeq" id="WP_016339655.1">
    <property type="nucleotide sequence ID" value="NC_021281.1"/>
</dbReference>
<dbReference type="InterPro" id="IPR015927">
    <property type="entry name" value="Peptidase_S24_S26A/B/C"/>
</dbReference>
<dbReference type="InterPro" id="IPR039418">
    <property type="entry name" value="LexA-like"/>
</dbReference>
<keyword evidence="3" id="KW-0804">Transcription</keyword>
<accession>R9RB74</accession>
<dbReference type="CDD" id="cd00093">
    <property type="entry name" value="HTH_XRE"/>
    <property type="match status" value="1"/>
</dbReference>
<dbReference type="Pfam" id="PF01381">
    <property type="entry name" value="HTH_3"/>
    <property type="match status" value="1"/>
</dbReference>
<sequence>MYEIGKKIATFRKERKMSQTDLANELGITKQTIIKYEAEKNSIPIDTLSHIANIFKIPIESFFSDNNEYVNEISEKTNFKKIPIISKVSAGLGTFGIDDILDWLKLPTSISKKADFATLIDGDSMEPKIEDGSLVLVHQNLILDNGDIGIFYLNEEVFCKKFSKDPFTNIITLKSLNKDYSPIVINEDDDFRIIGKVVGVFDYNI</sequence>
<feature type="domain" description="HTH cro/C1-type" evidence="4">
    <location>
        <begin position="8"/>
        <end position="62"/>
    </location>
</feature>
<dbReference type="InterPro" id="IPR010982">
    <property type="entry name" value="Lambda_DNA-bd_dom_sf"/>
</dbReference>
<dbReference type="PANTHER" id="PTHR40661:SF3">
    <property type="entry name" value="FELS-1 PROPHAGE TRANSCRIPTIONAL REGULATOR"/>
    <property type="match status" value="1"/>
</dbReference>
<dbReference type="EMBL" id="CP003723">
    <property type="protein sequence ID" value="AGM23082.1"/>
    <property type="molecule type" value="Genomic_DNA"/>
</dbReference>
<dbReference type="PATRIC" id="fig|469607.3.peg.627"/>
<dbReference type="HOGENOM" id="CLU_066192_1_1_0"/>
<dbReference type="SUPFAM" id="SSF51306">
    <property type="entry name" value="LexA/Signal peptidase"/>
    <property type="match status" value="1"/>
</dbReference>
<dbReference type="Pfam" id="PF00717">
    <property type="entry name" value="Peptidase_S24"/>
    <property type="match status" value="1"/>
</dbReference>
<evidence type="ECO:0000313" key="5">
    <source>
        <dbReference type="EMBL" id="AGM23082.1"/>
    </source>
</evidence>
<proteinExistence type="predicted"/>
<evidence type="ECO:0000259" key="4">
    <source>
        <dbReference type="PROSITE" id="PS50943"/>
    </source>
</evidence>
<dbReference type="Proteomes" id="UP000014361">
    <property type="component" value="Chromosome"/>
</dbReference>
<dbReference type="Gene3D" id="1.10.260.40">
    <property type="entry name" value="lambda repressor-like DNA-binding domains"/>
    <property type="match status" value="1"/>
</dbReference>
<dbReference type="KEGG" id="fus:HMPREF0409_01108"/>
<evidence type="ECO:0000256" key="3">
    <source>
        <dbReference type="ARBA" id="ARBA00023163"/>
    </source>
</evidence>
<evidence type="ECO:0000256" key="2">
    <source>
        <dbReference type="ARBA" id="ARBA00023125"/>
    </source>
</evidence>
<dbReference type="PANTHER" id="PTHR40661">
    <property type="match status" value="1"/>
</dbReference>
<evidence type="ECO:0000313" key="6">
    <source>
        <dbReference type="Proteomes" id="UP000014361"/>
    </source>
</evidence>
<evidence type="ECO:0000256" key="1">
    <source>
        <dbReference type="ARBA" id="ARBA00023015"/>
    </source>
</evidence>
<dbReference type="CDD" id="cd06529">
    <property type="entry name" value="S24_LexA-like"/>
    <property type="match status" value="1"/>
</dbReference>
<dbReference type="PROSITE" id="PS50943">
    <property type="entry name" value="HTH_CROC1"/>
    <property type="match status" value="1"/>
</dbReference>